<sequence>MVSDDFDGHCAYCERAIDLSDGISHFRPLSLLSEQTGDAFSDHYSWLAFEWFNLFLICRRCQRAKGVHFPVADGRARFLATFDEVKHEEAPLLIDPTSDNPSSHLNYLSSGECFPKQHSSKGRTTVELLDLNDRELIHERAEAIENAILVWRGAIEGRNELPEDFLLMGSFRGACRDVLRRSLDDFGIANPSINSGRAFLSKIQLLLQKSERDDRERMSAAIELLQNSDRSRRAELDRRTSLQLDGLVAVQSSAQPQARQVLKKGEIASLHVTNFRAIDDIEIPVPLKRSEKSGVSCLLLLGENSVGKSTCLSAVALALLGTRESHRLKIPYGDLARSAARDSWDVWVKKPVQARVYFDDRKSPAEFSYDPVRNRIEGTEDQSAVVLGYGPHRYFARSRGRRGTSAAQRVRSLFDPSQALPDPSDWLTSLRGFVFDEVARTIRTILPIGDDDHLVNDPRSGICVWAQGQLTPVGRLSEGYRSVFAMVADICRSLLEHWSNMETARGVVLIDEIETHLHPQWKMRVMTSLRRAFPNV</sequence>
<accession>A0A7C9VHW7</accession>
<dbReference type="Gene3D" id="3.40.50.300">
    <property type="entry name" value="P-loop containing nucleotide triphosphate hydrolases"/>
    <property type="match status" value="2"/>
</dbReference>
<dbReference type="GO" id="GO:0016887">
    <property type="term" value="F:ATP hydrolysis activity"/>
    <property type="evidence" value="ECO:0007669"/>
    <property type="project" value="InterPro"/>
</dbReference>
<evidence type="ECO:0000259" key="1">
    <source>
        <dbReference type="Pfam" id="PF13304"/>
    </source>
</evidence>
<dbReference type="Proteomes" id="UP000480266">
    <property type="component" value="Unassembled WGS sequence"/>
</dbReference>
<organism evidence="2 3">
    <name type="scientific">Candidatus Afipia apatlaquensis</name>
    <dbReference type="NCBI Taxonomy" id="2712852"/>
    <lineage>
        <taxon>Bacteria</taxon>
        <taxon>Pseudomonadati</taxon>
        <taxon>Pseudomonadota</taxon>
        <taxon>Alphaproteobacteria</taxon>
        <taxon>Hyphomicrobiales</taxon>
        <taxon>Nitrobacteraceae</taxon>
        <taxon>Afipia</taxon>
    </lineage>
</organism>
<dbReference type="InterPro" id="IPR051396">
    <property type="entry name" value="Bact_Antivir_Def_Nuclease"/>
</dbReference>
<evidence type="ECO:0000313" key="3">
    <source>
        <dbReference type="Proteomes" id="UP000480266"/>
    </source>
</evidence>
<feature type="non-terminal residue" evidence="2">
    <location>
        <position position="536"/>
    </location>
</feature>
<dbReference type="PANTHER" id="PTHR43581:SF2">
    <property type="entry name" value="EXCINUCLEASE ATPASE SUBUNIT"/>
    <property type="match status" value="1"/>
</dbReference>
<feature type="domain" description="ATPase AAA-type core" evidence="1">
    <location>
        <begin position="447"/>
        <end position="531"/>
    </location>
</feature>
<reference evidence="2" key="1">
    <citation type="submission" date="2020-02" db="EMBL/GenBank/DDBJ databases">
        <title>Draft genome sequence of Candidatus Afipia apatlaquensis IBT-C3, a potential strain for decolorization of textile dyes.</title>
        <authorList>
            <person name="Sanchez-Reyes A."/>
            <person name="Breton-Deval L."/>
            <person name="Mangelson H."/>
            <person name="Sanchez-Flores A."/>
        </authorList>
    </citation>
    <scope>NUCLEOTIDE SEQUENCE [LARGE SCALE GENOMIC DNA]</scope>
    <source>
        <strain evidence="2">IBT-C3</strain>
    </source>
</reference>
<gene>
    <name evidence="2" type="ORF">G4V63_13935</name>
</gene>
<dbReference type="PANTHER" id="PTHR43581">
    <property type="entry name" value="ATP/GTP PHOSPHATASE"/>
    <property type="match status" value="1"/>
</dbReference>
<comment type="caution">
    <text evidence="2">The sequence shown here is derived from an EMBL/GenBank/DDBJ whole genome shotgun (WGS) entry which is preliminary data.</text>
</comment>
<dbReference type="InterPro" id="IPR003959">
    <property type="entry name" value="ATPase_AAA_core"/>
</dbReference>
<dbReference type="InterPro" id="IPR027417">
    <property type="entry name" value="P-loop_NTPase"/>
</dbReference>
<dbReference type="GO" id="GO:0005524">
    <property type="term" value="F:ATP binding"/>
    <property type="evidence" value="ECO:0007669"/>
    <property type="project" value="InterPro"/>
</dbReference>
<evidence type="ECO:0000313" key="2">
    <source>
        <dbReference type="EMBL" id="NGX96269.1"/>
    </source>
</evidence>
<protein>
    <submittedName>
        <fullName evidence="2">AAA family ATPase</fullName>
    </submittedName>
</protein>
<keyword evidence="3" id="KW-1185">Reference proteome</keyword>
<dbReference type="EMBL" id="JAAMRR010000733">
    <property type="protein sequence ID" value="NGX96269.1"/>
    <property type="molecule type" value="Genomic_DNA"/>
</dbReference>
<proteinExistence type="predicted"/>
<name>A0A7C9VHW7_9BRAD</name>
<dbReference type="Pfam" id="PF13304">
    <property type="entry name" value="AAA_21"/>
    <property type="match status" value="1"/>
</dbReference>
<dbReference type="AlphaFoldDB" id="A0A7C9VHW7"/>
<dbReference type="SUPFAM" id="SSF52540">
    <property type="entry name" value="P-loop containing nucleoside triphosphate hydrolases"/>
    <property type="match status" value="1"/>
</dbReference>